<gene>
    <name evidence="1" type="ORF">COW36_22810</name>
</gene>
<dbReference type="AlphaFoldDB" id="A0A2M7FY22"/>
<organism evidence="1 2">
    <name type="scientific">bacterium (Candidatus Blackallbacteria) CG17_big_fil_post_rev_8_21_14_2_50_48_46</name>
    <dbReference type="NCBI Taxonomy" id="2014261"/>
    <lineage>
        <taxon>Bacteria</taxon>
        <taxon>Candidatus Blackallbacteria</taxon>
    </lineage>
</organism>
<dbReference type="EMBL" id="PFFQ01000063">
    <property type="protein sequence ID" value="PIW14211.1"/>
    <property type="molecule type" value="Genomic_DNA"/>
</dbReference>
<name>A0A2M7FY22_9BACT</name>
<comment type="caution">
    <text evidence="1">The sequence shown here is derived from an EMBL/GenBank/DDBJ whole genome shotgun (WGS) entry which is preliminary data.</text>
</comment>
<sequence>MKNLRLKNPEFKQLQALLKQPAQDWNQFSEAEKVELSLKFLALPEIKRQGSLSEQTKQFLAPSASDLYPQVNQLLSEMPLAFASIEDLLNQTAGLFLLSTGED</sequence>
<evidence type="ECO:0000313" key="2">
    <source>
        <dbReference type="Proteomes" id="UP000231019"/>
    </source>
</evidence>
<dbReference type="Proteomes" id="UP000231019">
    <property type="component" value="Unassembled WGS sequence"/>
</dbReference>
<proteinExistence type="predicted"/>
<reference evidence="1 2" key="1">
    <citation type="submission" date="2017-09" db="EMBL/GenBank/DDBJ databases">
        <title>Depth-based differentiation of microbial function through sediment-hosted aquifers and enrichment of novel symbionts in the deep terrestrial subsurface.</title>
        <authorList>
            <person name="Probst A.J."/>
            <person name="Ladd B."/>
            <person name="Jarett J.K."/>
            <person name="Geller-Mcgrath D.E."/>
            <person name="Sieber C.M."/>
            <person name="Emerson J.B."/>
            <person name="Anantharaman K."/>
            <person name="Thomas B.C."/>
            <person name="Malmstrom R."/>
            <person name="Stieglmeier M."/>
            <person name="Klingl A."/>
            <person name="Woyke T."/>
            <person name="Ryan C.M."/>
            <person name="Banfield J.F."/>
        </authorList>
    </citation>
    <scope>NUCLEOTIDE SEQUENCE [LARGE SCALE GENOMIC DNA]</scope>
    <source>
        <strain evidence="1">CG17_big_fil_post_rev_8_21_14_2_50_48_46</strain>
    </source>
</reference>
<evidence type="ECO:0000313" key="1">
    <source>
        <dbReference type="EMBL" id="PIW14211.1"/>
    </source>
</evidence>
<accession>A0A2M7FY22</accession>
<protein>
    <submittedName>
        <fullName evidence="1">Uncharacterized protein</fullName>
    </submittedName>
</protein>